<evidence type="ECO:0000256" key="1">
    <source>
        <dbReference type="ARBA" id="ARBA00022801"/>
    </source>
</evidence>
<protein>
    <submittedName>
        <fullName evidence="3">Alpha/beta hydrolase fold domain-containing protein</fullName>
    </submittedName>
</protein>
<dbReference type="SUPFAM" id="SSF53474">
    <property type="entry name" value="alpha/beta-Hydrolases"/>
    <property type="match status" value="1"/>
</dbReference>
<dbReference type="EMBL" id="WTYA01000006">
    <property type="protein sequence ID" value="MXP29058.1"/>
    <property type="molecule type" value="Genomic_DNA"/>
</dbReference>
<feature type="domain" description="BD-FAE-like" evidence="2">
    <location>
        <begin position="69"/>
        <end position="165"/>
    </location>
</feature>
<dbReference type="OrthoDB" id="9771666at2"/>
<evidence type="ECO:0000313" key="3">
    <source>
        <dbReference type="EMBL" id="MXP29058.1"/>
    </source>
</evidence>
<dbReference type="InterPro" id="IPR049492">
    <property type="entry name" value="BD-FAE-like_dom"/>
</dbReference>
<dbReference type="AlphaFoldDB" id="A0A845AQ44"/>
<name>A0A845AQ44_9SPHN</name>
<gene>
    <name evidence="3" type="ORF">GRI58_09505</name>
</gene>
<dbReference type="Proteomes" id="UP000439780">
    <property type="component" value="Unassembled WGS sequence"/>
</dbReference>
<sequence length="283" mass="30623">MLALAGILGSAALSQAPDDPGKRINLWDGGVPGFENRAAIPEESASYWTKSVNNPSITYFAPWPGRETGTAVIVVPGGAHEFLVTTTEGADVARWFTQRGVAAFVLRYRLSRQKDQPWTIDNSRQDTERAVRLVRSRAQEFGIDPHRVGIIGFSAGGELARMTLLSAPVPPPGNGDAVDALSARPDFGILVFPGPMKADEHITSSSPPLLLSAASDDTCCSQPVIDLMEAYRKANASAELHLYAAGGHAYNMGESTPMVSLRNWPDRITDWMTDRGLLHRRGK</sequence>
<keyword evidence="1 3" id="KW-0378">Hydrolase</keyword>
<dbReference type="PANTHER" id="PTHR48081:SF6">
    <property type="entry name" value="PEPTIDASE S9 PROLYL OLIGOPEPTIDASE CATALYTIC DOMAIN-CONTAINING PROTEIN"/>
    <property type="match status" value="1"/>
</dbReference>
<dbReference type="InterPro" id="IPR050300">
    <property type="entry name" value="GDXG_lipolytic_enzyme"/>
</dbReference>
<accession>A0A845AQ44</accession>
<evidence type="ECO:0000259" key="2">
    <source>
        <dbReference type="Pfam" id="PF20434"/>
    </source>
</evidence>
<dbReference type="Gene3D" id="3.40.50.1820">
    <property type="entry name" value="alpha/beta hydrolase"/>
    <property type="match status" value="1"/>
</dbReference>
<dbReference type="PANTHER" id="PTHR48081">
    <property type="entry name" value="AB HYDROLASE SUPERFAMILY PROTEIN C4A8.06C"/>
    <property type="match status" value="1"/>
</dbReference>
<reference evidence="3 4" key="1">
    <citation type="submission" date="2019-12" db="EMBL/GenBank/DDBJ databases">
        <title>Genomic-based taxomic classification of the family Erythrobacteraceae.</title>
        <authorList>
            <person name="Xu L."/>
        </authorList>
    </citation>
    <scope>NUCLEOTIDE SEQUENCE [LARGE SCALE GENOMIC DNA]</scope>
    <source>
        <strain evidence="3 4">KEMB 9005-328</strain>
    </source>
</reference>
<organism evidence="3 4">
    <name type="scientific">Qipengyuania algicida</name>
    <dbReference type="NCBI Taxonomy" id="1836209"/>
    <lineage>
        <taxon>Bacteria</taxon>
        <taxon>Pseudomonadati</taxon>
        <taxon>Pseudomonadota</taxon>
        <taxon>Alphaproteobacteria</taxon>
        <taxon>Sphingomonadales</taxon>
        <taxon>Erythrobacteraceae</taxon>
        <taxon>Qipengyuania</taxon>
    </lineage>
</organism>
<evidence type="ECO:0000313" key="4">
    <source>
        <dbReference type="Proteomes" id="UP000439780"/>
    </source>
</evidence>
<dbReference type="Pfam" id="PF20434">
    <property type="entry name" value="BD-FAE"/>
    <property type="match status" value="1"/>
</dbReference>
<dbReference type="InterPro" id="IPR029058">
    <property type="entry name" value="AB_hydrolase_fold"/>
</dbReference>
<proteinExistence type="predicted"/>
<comment type="caution">
    <text evidence="3">The sequence shown here is derived from an EMBL/GenBank/DDBJ whole genome shotgun (WGS) entry which is preliminary data.</text>
</comment>
<keyword evidence="4" id="KW-1185">Reference proteome</keyword>
<dbReference type="GO" id="GO:0016787">
    <property type="term" value="F:hydrolase activity"/>
    <property type="evidence" value="ECO:0007669"/>
    <property type="project" value="UniProtKB-KW"/>
</dbReference>